<dbReference type="InterPro" id="IPR029039">
    <property type="entry name" value="Flavoprotein-like_sf"/>
</dbReference>
<dbReference type="RefSeq" id="WP_184404333.1">
    <property type="nucleotide sequence ID" value="NZ_JACHHJ010000003.1"/>
</dbReference>
<evidence type="ECO:0000256" key="2">
    <source>
        <dbReference type="ARBA" id="ARBA00022448"/>
    </source>
</evidence>
<organism evidence="15 16">
    <name type="scientific">Geomicrobium halophilum</name>
    <dbReference type="NCBI Taxonomy" id="549000"/>
    <lineage>
        <taxon>Bacteria</taxon>
        <taxon>Bacillati</taxon>
        <taxon>Bacillota</taxon>
        <taxon>Bacilli</taxon>
        <taxon>Bacillales</taxon>
        <taxon>Geomicrobium</taxon>
    </lineage>
</organism>
<dbReference type="GO" id="GO:0005829">
    <property type="term" value="C:cytosol"/>
    <property type="evidence" value="ECO:0007669"/>
    <property type="project" value="TreeGrafter"/>
</dbReference>
<feature type="binding site" evidence="12">
    <location>
        <begin position="407"/>
        <end position="410"/>
    </location>
    <ligand>
        <name>FAD</name>
        <dbReference type="ChEBI" id="CHEBI:57692"/>
    </ligand>
</feature>
<evidence type="ECO:0000313" key="16">
    <source>
        <dbReference type="Proteomes" id="UP000568839"/>
    </source>
</evidence>
<dbReference type="AlphaFoldDB" id="A0A841PND4"/>
<dbReference type="InterPro" id="IPR003097">
    <property type="entry name" value="CysJ-like_FAD-binding"/>
</dbReference>
<feature type="binding site" evidence="12">
    <location>
        <begin position="540"/>
        <end position="541"/>
    </location>
    <ligand>
        <name>NADP(+)</name>
        <dbReference type="ChEBI" id="CHEBI:58349"/>
    </ligand>
</feature>
<evidence type="ECO:0000256" key="4">
    <source>
        <dbReference type="ARBA" id="ARBA00022630"/>
    </source>
</evidence>
<keyword evidence="2" id="KW-0813">Transport</keyword>
<gene>
    <name evidence="15" type="ORF">HNR44_002263</name>
</gene>
<feature type="domain" description="FAD-binding FR-type" evidence="14">
    <location>
        <begin position="250"/>
        <end position="469"/>
    </location>
</feature>
<protein>
    <recommendedName>
        <fullName evidence="1">assimilatory sulfite reductase (NADPH)</fullName>
        <ecNumber evidence="1">1.8.1.2</ecNumber>
    </recommendedName>
</protein>
<dbReference type="GO" id="GO:0019344">
    <property type="term" value="P:cysteine biosynthetic process"/>
    <property type="evidence" value="ECO:0007669"/>
    <property type="project" value="UniProtKB-KW"/>
</dbReference>
<keyword evidence="10" id="KW-0198">Cysteine biosynthesis</keyword>
<dbReference type="Proteomes" id="UP000568839">
    <property type="component" value="Unassembled WGS sequence"/>
</dbReference>
<evidence type="ECO:0000256" key="7">
    <source>
        <dbReference type="ARBA" id="ARBA00022857"/>
    </source>
</evidence>
<evidence type="ECO:0000256" key="3">
    <source>
        <dbReference type="ARBA" id="ARBA00022605"/>
    </source>
</evidence>
<dbReference type="Gene3D" id="3.40.50.360">
    <property type="match status" value="1"/>
</dbReference>
<evidence type="ECO:0000256" key="8">
    <source>
        <dbReference type="ARBA" id="ARBA00022982"/>
    </source>
</evidence>
<evidence type="ECO:0000256" key="10">
    <source>
        <dbReference type="ARBA" id="ARBA00023192"/>
    </source>
</evidence>
<keyword evidence="4" id="KW-0285">Flavoprotein</keyword>
<dbReference type="Gene3D" id="3.40.50.80">
    <property type="entry name" value="Nucleotide-binding domain of ferredoxin-NADP reductase (FNR) module"/>
    <property type="match status" value="1"/>
</dbReference>
<keyword evidence="7 12" id="KW-0521">NADP</keyword>
<dbReference type="GO" id="GO:0010181">
    <property type="term" value="F:FMN binding"/>
    <property type="evidence" value="ECO:0007669"/>
    <property type="project" value="InterPro"/>
</dbReference>
<comment type="cofactor">
    <cofactor evidence="12">
        <name>FMN</name>
        <dbReference type="ChEBI" id="CHEBI:58210"/>
    </cofactor>
    <text evidence="12">Binds 1 FMN per subunit.</text>
</comment>
<dbReference type="PANTHER" id="PTHR19384">
    <property type="entry name" value="NITRIC OXIDE SYNTHASE-RELATED"/>
    <property type="match status" value="1"/>
</dbReference>
<keyword evidence="3" id="KW-0028">Amino-acid biosynthesis</keyword>
<keyword evidence="6 12" id="KW-0274">FAD</keyword>
<dbReference type="InterPro" id="IPR039261">
    <property type="entry name" value="FNR_nucleotide-bd"/>
</dbReference>
<feature type="domain" description="Flavodoxin-like" evidence="13">
    <location>
        <begin position="75"/>
        <end position="213"/>
    </location>
</feature>
<dbReference type="InterPro" id="IPR001433">
    <property type="entry name" value="OxRdtase_FAD/NAD-bd"/>
</dbReference>
<dbReference type="Pfam" id="PF00667">
    <property type="entry name" value="FAD_binding_1"/>
    <property type="match status" value="1"/>
</dbReference>
<feature type="binding site" evidence="12">
    <location>
        <position position="582"/>
    </location>
    <ligand>
        <name>NADP(+)</name>
        <dbReference type="ChEBI" id="CHEBI:58349"/>
    </ligand>
</feature>
<dbReference type="PROSITE" id="PS51384">
    <property type="entry name" value="FAD_FR"/>
    <property type="match status" value="1"/>
</dbReference>
<evidence type="ECO:0000256" key="11">
    <source>
        <dbReference type="ARBA" id="ARBA00052219"/>
    </source>
</evidence>
<keyword evidence="16" id="KW-1185">Reference proteome</keyword>
<evidence type="ECO:0000256" key="12">
    <source>
        <dbReference type="PIRSR" id="PIRSR000207-1"/>
    </source>
</evidence>
<dbReference type="InterPro" id="IPR008254">
    <property type="entry name" value="Flavodoxin/NO_synth"/>
</dbReference>
<reference evidence="15 16" key="1">
    <citation type="submission" date="2020-08" db="EMBL/GenBank/DDBJ databases">
        <title>Genomic Encyclopedia of Type Strains, Phase IV (KMG-IV): sequencing the most valuable type-strain genomes for metagenomic binning, comparative biology and taxonomic classification.</title>
        <authorList>
            <person name="Goeker M."/>
        </authorList>
    </citation>
    <scope>NUCLEOTIDE SEQUENCE [LARGE SCALE GENOMIC DNA]</scope>
    <source>
        <strain evidence="15 16">DSM 21769</strain>
    </source>
</reference>
<dbReference type="Pfam" id="PF00258">
    <property type="entry name" value="Flavodoxin_1"/>
    <property type="match status" value="1"/>
</dbReference>
<dbReference type="NCBIfam" id="TIGR01931">
    <property type="entry name" value="cysJ"/>
    <property type="match status" value="1"/>
</dbReference>
<evidence type="ECO:0000259" key="14">
    <source>
        <dbReference type="PROSITE" id="PS51384"/>
    </source>
</evidence>
<dbReference type="PROSITE" id="PS50902">
    <property type="entry name" value="FLAVODOXIN_LIKE"/>
    <property type="match status" value="1"/>
</dbReference>
<dbReference type="SUPFAM" id="SSF52343">
    <property type="entry name" value="Ferredoxin reductase-like, C-terminal NADP-linked domain"/>
    <property type="match status" value="1"/>
</dbReference>
<dbReference type="InterPro" id="IPR001709">
    <property type="entry name" value="Flavoprot_Pyr_Nucl_cyt_Rdtase"/>
</dbReference>
<dbReference type="InterPro" id="IPR017927">
    <property type="entry name" value="FAD-bd_FR_type"/>
</dbReference>
<dbReference type="InterPro" id="IPR017938">
    <property type="entry name" value="Riboflavin_synthase-like_b-brl"/>
</dbReference>
<dbReference type="EMBL" id="JACHHJ010000003">
    <property type="protein sequence ID" value="MBB6450280.1"/>
    <property type="molecule type" value="Genomic_DNA"/>
</dbReference>
<dbReference type="EC" id="1.8.1.2" evidence="1"/>
<dbReference type="Gene3D" id="2.40.30.10">
    <property type="entry name" value="Translation factors"/>
    <property type="match status" value="1"/>
</dbReference>
<dbReference type="InterPro" id="IPR001094">
    <property type="entry name" value="Flavdoxin-like"/>
</dbReference>
<dbReference type="CDD" id="cd06199">
    <property type="entry name" value="SiR"/>
    <property type="match status" value="1"/>
</dbReference>
<evidence type="ECO:0000256" key="9">
    <source>
        <dbReference type="ARBA" id="ARBA00023002"/>
    </source>
</evidence>
<dbReference type="PRINTS" id="PR00371">
    <property type="entry name" value="FPNCR"/>
</dbReference>
<evidence type="ECO:0000256" key="1">
    <source>
        <dbReference type="ARBA" id="ARBA00012604"/>
    </source>
</evidence>
<accession>A0A841PND4</accession>
<dbReference type="PANTHER" id="PTHR19384:SF128">
    <property type="entry name" value="NADPH OXIDOREDUCTASE A"/>
    <property type="match status" value="1"/>
</dbReference>
<feature type="binding site" evidence="12">
    <location>
        <position position="431"/>
    </location>
    <ligand>
        <name>FAD</name>
        <dbReference type="ChEBI" id="CHEBI:57692"/>
    </ligand>
</feature>
<feature type="binding site" evidence="12">
    <location>
        <position position="620"/>
    </location>
    <ligand>
        <name>FAD</name>
        <dbReference type="ChEBI" id="CHEBI:57692"/>
    </ligand>
</feature>
<keyword evidence="5 12" id="KW-0288">FMN</keyword>
<evidence type="ECO:0000313" key="15">
    <source>
        <dbReference type="EMBL" id="MBB6450280.1"/>
    </source>
</evidence>
<dbReference type="GO" id="GO:0016651">
    <property type="term" value="F:oxidoreductase activity, acting on NAD(P)H"/>
    <property type="evidence" value="ECO:0007669"/>
    <property type="project" value="UniProtKB-ARBA"/>
</dbReference>
<feature type="binding site" evidence="12">
    <location>
        <begin position="546"/>
        <end position="550"/>
    </location>
    <ligand>
        <name>NADP(+)</name>
        <dbReference type="ChEBI" id="CHEBI:58349"/>
    </ligand>
</feature>
<dbReference type="SUPFAM" id="SSF63380">
    <property type="entry name" value="Riboflavin synthase domain-like"/>
    <property type="match status" value="1"/>
</dbReference>
<keyword evidence="9 15" id="KW-0560">Oxidoreductase</keyword>
<dbReference type="InterPro" id="IPR010199">
    <property type="entry name" value="CysJ"/>
</dbReference>
<comment type="catalytic activity">
    <reaction evidence="11">
        <text>hydrogen sulfide + 3 NADP(+) + 3 H2O = sulfite + 3 NADPH + 4 H(+)</text>
        <dbReference type="Rhea" id="RHEA:13801"/>
        <dbReference type="ChEBI" id="CHEBI:15377"/>
        <dbReference type="ChEBI" id="CHEBI:15378"/>
        <dbReference type="ChEBI" id="CHEBI:17359"/>
        <dbReference type="ChEBI" id="CHEBI:29919"/>
        <dbReference type="ChEBI" id="CHEBI:57783"/>
        <dbReference type="ChEBI" id="CHEBI:58349"/>
        <dbReference type="EC" id="1.8.1.2"/>
    </reaction>
</comment>
<keyword evidence="8" id="KW-0249">Electron transport</keyword>
<evidence type="ECO:0000259" key="13">
    <source>
        <dbReference type="PROSITE" id="PS50902"/>
    </source>
</evidence>
<dbReference type="GO" id="GO:0004783">
    <property type="term" value="F:sulfite reductase (NADPH) activity"/>
    <property type="evidence" value="ECO:0007669"/>
    <property type="project" value="UniProtKB-EC"/>
</dbReference>
<comment type="cofactor">
    <cofactor evidence="12">
        <name>FAD</name>
        <dbReference type="ChEBI" id="CHEBI:57692"/>
    </cofactor>
    <text evidence="12">Binds 1 FAD per subunit.</text>
</comment>
<feature type="binding site" evidence="12">
    <location>
        <begin position="164"/>
        <end position="173"/>
    </location>
    <ligand>
        <name>FMN</name>
        <dbReference type="ChEBI" id="CHEBI:58210"/>
    </ligand>
</feature>
<dbReference type="PRINTS" id="PR00369">
    <property type="entry name" value="FLAVODOXIN"/>
</dbReference>
<dbReference type="Gene3D" id="1.20.990.10">
    <property type="entry name" value="NADPH-cytochrome p450 Reductase, Chain A, domain 3"/>
    <property type="match status" value="1"/>
</dbReference>
<feature type="binding site" evidence="12">
    <location>
        <begin position="440"/>
        <end position="443"/>
    </location>
    <ligand>
        <name>FAD</name>
        <dbReference type="ChEBI" id="CHEBI:57692"/>
    </ligand>
</feature>
<evidence type="ECO:0000256" key="5">
    <source>
        <dbReference type="ARBA" id="ARBA00022643"/>
    </source>
</evidence>
<feature type="binding site" evidence="12">
    <location>
        <position position="340"/>
    </location>
    <ligand>
        <name>FAD</name>
        <dbReference type="ChEBI" id="CHEBI:57692"/>
    </ligand>
</feature>
<dbReference type="Pfam" id="PF00175">
    <property type="entry name" value="NAD_binding_1"/>
    <property type="match status" value="1"/>
</dbReference>
<evidence type="ECO:0000256" key="6">
    <source>
        <dbReference type="ARBA" id="ARBA00022827"/>
    </source>
</evidence>
<comment type="caution">
    <text evidence="15">The sequence shown here is derived from an EMBL/GenBank/DDBJ whole genome shotgun (WGS) entry which is preliminary data.</text>
</comment>
<dbReference type="SUPFAM" id="SSF52218">
    <property type="entry name" value="Flavoproteins"/>
    <property type="match status" value="1"/>
</dbReference>
<feature type="binding site" evidence="12">
    <location>
        <begin position="425"/>
        <end position="427"/>
    </location>
    <ligand>
        <name>FAD</name>
        <dbReference type="ChEBI" id="CHEBI:57692"/>
    </ligand>
</feature>
<dbReference type="InterPro" id="IPR023173">
    <property type="entry name" value="NADPH_Cyt_P450_Rdtase_alpha"/>
</dbReference>
<dbReference type="FunFam" id="3.40.50.80:FF:000001">
    <property type="entry name" value="NADPH--cytochrome P450 reductase 1"/>
    <property type="match status" value="1"/>
</dbReference>
<proteinExistence type="predicted"/>
<name>A0A841PND4_9BACL</name>
<sequence length="620" mass="69860">MPLQVTDSPFSQEQAELLNRLLPTLTDGQKQWLSGYLAAAPQVGSAAAETAVALQDPPATATLEQSNTQLKTQEVTILFGSETGNCQELAEDMSKKLEERNYEVTLSSMLEFKPRNLKKVENLLVFVATHGEGDPPEPGLSFFETLNSRKAPKLDGMQFSVLSLGDLSYEFFCQAGKDIDKRLEELGGERLHARVDCDVDFDEAAEEWFDGVLGILNDRAEGSSSDLATPPQLGQNGTSMQSEQLVYSRKNPFKAEILENLNLSGRGSNKENRHLELSLEDSNLEFEPGDSLGIYPENDPTLVDMLIEEMNWDSQELVSVNKQGDVRSLRDALIGNFEITVLTKPLLEKAAAFSANNELGQLLEEGREDDLRDYITGRDLLDLAKDFAPWEVPANQFITILRKLPARLYSIASSYKANPEEVHLTIGTVRYDAHGRDRTGVCSGQCAERAESGDYLPVYVHKNPNFKLPEDPDTPIIMIGPGTGAAPFRSFLEEREEIGAEGQTWFFFGEQYFMSDFLYQVEWQRWLKEGVLTRMDVAFSRDNEEKVYVQHRMLEKSQDLFHWLQEGAVVYVCGDEKYMASDVHDTLTTIIKQEGNMSDEEAVAYLEELKLQKRYQRDVY</sequence>
<dbReference type="PIRSF" id="PIRSF000207">
    <property type="entry name" value="SiR-FP_CysJ"/>
    <property type="match status" value="1"/>
</dbReference>
<dbReference type="GO" id="GO:0050660">
    <property type="term" value="F:flavin adenine dinucleotide binding"/>
    <property type="evidence" value="ECO:0007669"/>
    <property type="project" value="InterPro"/>
</dbReference>